<dbReference type="Proteomes" id="UP001438707">
    <property type="component" value="Unassembled WGS sequence"/>
</dbReference>
<dbReference type="AlphaFoldDB" id="A0AAW1QZA8"/>
<sequence length="146" mass="15737">MASLLGRATRLCAKHTFQALSKGQGQGQAAETTSSLFPKQAWPSRGFAAGSGHGHGDTTYAGLTLHKPGQWHRIATEVATGTMWFWLFVRFYHDGEGLFFGHAAHYDHEALQSTAHDAMHEAHSGSGDHEEEEPLDAGSTQPQPAG</sequence>
<evidence type="ECO:0000313" key="3">
    <source>
        <dbReference type="Proteomes" id="UP001438707"/>
    </source>
</evidence>
<proteinExistence type="predicted"/>
<protein>
    <submittedName>
        <fullName evidence="2">Uncharacterized protein</fullName>
    </submittedName>
</protein>
<name>A0AAW1QZA8_9CHLO</name>
<feature type="region of interest" description="Disordered" evidence="1">
    <location>
        <begin position="117"/>
        <end position="146"/>
    </location>
</feature>
<evidence type="ECO:0000256" key="1">
    <source>
        <dbReference type="SAM" id="MobiDB-lite"/>
    </source>
</evidence>
<evidence type="ECO:0000313" key="2">
    <source>
        <dbReference type="EMBL" id="KAK9826568.1"/>
    </source>
</evidence>
<feature type="compositionally biased region" description="Basic and acidic residues" evidence="1">
    <location>
        <begin position="117"/>
        <end position="128"/>
    </location>
</feature>
<organism evidence="2 3">
    <name type="scientific">Apatococcus lobatus</name>
    <dbReference type="NCBI Taxonomy" id="904363"/>
    <lineage>
        <taxon>Eukaryota</taxon>
        <taxon>Viridiplantae</taxon>
        <taxon>Chlorophyta</taxon>
        <taxon>core chlorophytes</taxon>
        <taxon>Trebouxiophyceae</taxon>
        <taxon>Chlorellales</taxon>
        <taxon>Chlorellaceae</taxon>
        <taxon>Apatococcus</taxon>
    </lineage>
</organism>
<gene>
    <name evidence="2" type="ORF">WJX74_003379</name>
</gene>
<comment type="caution">
    <text evidence="2">The sequence shown here is derived from an EMBL/GenBank/DDBJ whole genome shotgun (WGS) entry which is preliminary data.</text>
</comment>
<keyword evidence="3" id="KW-1185">Reference proteome</keyword>
<dbReference type="EMBL" id="JALJOS010000020">
    <property type="protein sequence ID" value="KAK9826568.1"/>
    <property type="molecule type" value="Genomic_DNA"/>
</dbReference>
<accession>A0AAW1QZA8</accession>
<reference evidence="2 3" key="1">
    <citation type="journal article" date="2024" name="Nat. Commun.">
        <title>Phylogenomics reveals the evolutionary origins of lichenization in chlorophyte algae.</title>
        <authorList>
            <person name="Puginier C."/>
            <person name="Libourel C."/>
            <person name="Otte J."/>
            <person name="Skaloud P."/>
            <person name="Haon M."/>
            <person name="Grisel S."/>
            <person name="Petersen M."/>
            <person name="Berrin J.G."/>
            <person name="Delaux P.M."/>
            <person name="Dal Grande F."/>
            <person name="Keller J."/>
        </authorList>
    </citation>
    <scope>NUCLEOTIDE SEQUENCE [LARGE SCALE GENOMIC DNA]</scope>
    <source>
        <strain evidence="2 3">SAG 2145</strain>
    </source>
</reference>